<keyword evidence="1" id="KW-1133">Transmembrane helix</keyword>
<feature type="transmembrane region" description="Helical" evidence="1">
    <location>
        <begin position="43"/>
        <end position="59"/>
    </location>
</feature>
<dbReference type="OrthoDB" id="1666018at2"/>
<name>A0A1M6TJY9_SELRU</name>
<organism evidence="2 3">
    <name type="scientific">Selenomonas ruminantium</name>
    <dbReference type="NCBI Taxonomy" id="971"/>
    <lineage>
        <taxon>Bacteria</taxon>
        <taxon>Bacillati</taxon>
        <taxon>Bacillota</taxon>
        <taxon>Negativicutes</taxon>
        <taxon>Selenomonadales</taxon>
        <taxon>Selenomonadaceae</taxon>
        <taxon>Selenomonas</taxon>
    </lineage>
</organism>
<evidence type="ECO:0000313" key="2">
    <source>
        <dbReference type="EMBL" id="SHK57257.1"/>
    </source>
</evidence>
<dbReference type="Proteomes" id="UP000184263">
    <property type="component" value="Unassembled WGS sequence"/>
</dbReference>
<evidence type="ECO:0000313" key="3">
    <source>
        <dbReference type="Proteomes" id="UP000184263"/>
    </source>
</evidence>
<feature type="transmembrane region" description="Helical" evidence="1">
    <location>
        <begin position="93"/>
        <end position="112"/>
    </location>
</feature>
<evidence type="ECO:0000256" key="1">
    <source>
        <dbReference type="SAM" id="Phobius"/>
    </source>
</evidence>
<dbReference type="EMBL" id="FRBC01000008">
    <property type="protein sequence ID" value="SHK57257.1"/>
    <property type="molecule type" value="Genomic_DNA"/>
</dbReference>
<keyword evidence="1" id="KW-0812">Transmembrane</keyword>
<reference evidence="2 3" key="1">
    <citation type="submission" date="2016-11" db="EMBL/GenBank/DDBJ databases">
        <authorList>
            <person name="Jaros S."/>
            <person name="Januszkiewicz K."/>
            <person name="Wedrychowicz H."/>
        </authorList>
    </citation>
    <scope>NUCLEOTIDE SEQUENCE [LARGE SCALE GENOMIC DNA]</scope>
    <source>
        <strain evidence="2 3">HD4</strain>
    </source>
</reference>
<accession>A0A1M6TJY9</accession>
<gene>
    <name evidence="2" type="ORF">SAMN05216582_10819</name>
</gene>
<dbReference type="RefSeq" id="WP_073088875.1">
    <property type="nucleotide sequence ID" value="NZ_FRBC01000008.1"/>
</dbReference>
<proteinExistence type="predicted"/>
<sequence>MRYRWFVDEERQTDEFGMPVSRAERDERDRTLPSRSELYQRREMLAIVAAFFILLYEWITDDSPVAYICVAFLTFELRPLAKQFLGERGQTVSNALAGFSVAMFLAAVVWAFL</sequence>
<keyword evidence="1" id="KW-0472">Membrane</keyword>
<dbReference type="AlphaFoldDB" id="A0A1M6TJY9"/>
<protein>
    <submittedName>
        <fullName evidence="2">Uncharacterized protein</fullName>
    </submittedName>
</protein>